<dbReference type="SUPFAM" id="SSF51735">
    <property type="entry name" value="NAD(P)-binding Rossmann-fold domains"/>
    <property type="match status" value="1"/>
</dbReference>
<reference evidence="1" key="1">
    <citation type="journal article" date="2014" name="Front. Microbiol.">
        <title>High frequency of phylogenetically diverse reductive dehalogenase-homologous genes in deep subseafloor sedimentary metagenomes.</title>
        <authorList>
            <person name="Kawai M."/>
            <person name="Futagami T."/>
            <person name="Toyoda A."/>
            <person name="Takaki Y."/>
            <person name="Nishi S."/>
            <person name="Hori S."/>
            <person name="Arai W."/>
            <person name="Tsubouchi T."/>
            <person name="Morono Y."/>
            <person name="Uchiyama I."/>
            <person name="Ito T."/>
            <person name="Fujiyama A."/>
            <person name="Inagaki F."/>
            <person name="Takami H."/>
        </authorList>
    </citation>
    <scope>NUCLEOTIDE SEQUENCE</scope>
    <source>
        <strain evidence="1">Expedition CK06-06</strain>
    </source>
</reference>
<comment type="caution">
    <text evidence="1">The sequence shown here is derived from an EMBL/GenBank/DDBJ whole genome shotgun (WGS) entry which is preliminary data.</text>
</comment>
<protein>
    <recommendedName>
        <fullName evidence="2">NAD-dependent epimerase/dehydratase domain-containing protein</fullName>
    </recommendedName>
</protein>
<dbReference type="AlphaFoldDB" id="X0RR64"/>
<accession>X0RR64</accession>
<gene>
    <name evidence="1" type="ORF">S01H1_12873</name>
</gene>
<dbReference type="EMBL" id="BARS01006620">
    <property type="protein sequence ID" value="GAF71268.1"/>
    <property type="molecule type" value="Genomic_DNA"/>
</dbReference>
<evidence type="ECO:0008006" key="2">
    <source>
        <dbReference type="Google" id="ProtNLM"/>
    </source>
</evidence>
<sequence>MPIYWKQMLNAAIEGREFVLDGHPEHRLDWVYSKDVACLACKLLFCEKTPNMEYNASYSKCIGIYDFISCLDKIFPGHKVKLKNCERGGWKYPLCMDRAKQDIDFMPQFSLESGINDYINWYLEAHKSGKNEDSRS</sequence>
<dbReference type="InterPro" id="IPR036291">
    <property type="entry name" value="NAD(P)-bd_dom_sf"/>
</dbReference>
<organism evidence="1">
    <name type="scientific">marine sediment metagenome</name>
    <dbReference type="NCBI Taxonomy" id="412755"/>
    <lineage>
        <taxon>unclassified sequences</taxon>
        <taxon>metagenomes</taxon>
        <taxon>ecological metagenomes</taxon>
    </lineage>
</organism>
<dbReference type="Gene3D" id="3.40.50.720">
    <property type="entry name" value="NAD(P)-binding Rossmann-like Domain"/>
    <property type="match status" value="1"/>
</dbReference>
<proteinExistence type="predicted"/>
<evidence type="ECO:0000313" key="1">
    <source>
        <dbReference type="EMBL" id="GAF71268.1"/>
    </source>
</evidence>
<name>X0RR64_9ZZZZ</name>